<keyword evidence="2" id="KW-1185">Reference proteome</keyword>
<gene>
    <name evidence="1" type="ORF">FWK35_00003828</name>
</gene>
<dbReference type="Proteomes" id="UP000478052">
    <property type="component" value="Unassembled WGS sequence"/>
</dbReference>
<dbReference type="EMBL" id="VUJU01001912">
    <property type="protein sequence ID" value="KAF0763335.1"/>
    <property type="molecule type" value="Genomic_DNA"/>
</dbReference>
<evidence type="ECO:0000313" key="1">
    <source>
        <dbReference type="EMBL" id="KAF0763335.1"/>
    </source>
</evidence>
<reference evidence="1 2" key="1">
    <citation type="submission" date="2019-08" db="EMBL/GenBank/DDBJ databases">
        <title>Whole genome of Aphis craccivora.</title>
        <authorList>
            <person name="Voronova N.V."/>
            <person name="Shulinski R.S."/>
            <person name="Bandarenka Y.V."/>
            <person name="Zhorov D.G."/>
            <person name="Warner D."/>
        </authorList>
    </citation>
    <scope>NUCLEOTIDE SEQUENCE [LARGE SCALE GENOMIC DNA]</scope>
    <source>
        <strain evidence="1">180601</strain>
        <tissue evidence="1">Whole Body</tissue>
    </source>
</reference>
<dbReference type="AlphaFoldDB" id="A0A6G0YZN4"/>
<protein>
    <submittedName>
        <fullName evidence="1">Uncharacterized protein</fullName>
    </submittedName>
</protein>
<accession>A0A6G0YZN4</accession>
<comment type="caution">
    <text evidence="1">The sequence shown here is derived from an EMBL/GenBank/DDBJ whole genome shotgun (WGS) entry which is preliminary data.</text>
</comment>
<organism evidence="1 2">
    <name type="scientific">Aphis craccivora</name>
    <name type="common">Cowpea aphid</name>
    <dbReference type="NCBI Taxonomy" id="307492"/>
    <lineage>
        <taxon>Eukaryota</taxon>
        <taxon>Metazoa</taxon>
        <taxon>Ecdysozoa</taxon>
        <taxon>Arthropoda</taxon>
        <taxon>Hexapoda</taxon>
        <taxon>Insecta</taxon>
        <taxon>Pterygota</taxon>
        <taxon>Neoptera</taxon>
        <taxon>Paraneoptera</taxon>
        <taxon>Hemiptera</taxon>
        <taxon>Sternorrhyncha</taxon>
        <taxon>Aphidomorpha</taxon>
        <taxon>Aphidoidea</taxon>
        <taxon>Aphididae</taxon>
        <taxon>Aphidini</taxon>
        <taxon>Aphis</taxon>
        <taxon>Aphis</taxon>
    </lineage>
</organism>
<evidence type="ECO:0000313" key="2">
    <source>
        <dbReference type="Proteomes" id="UP000478052"/>
    </source>
</evidence>
<proteinExistence type="predicted"/>
<sequence length="144" mass="17008">MYDYDIFCMVLKVLHKNLLYNSERSDESIDFTMMCVCVFIFSFVSEYTITCQNNDSISNFRGGYRWQNEYSRCFLEVKINKKFEYNKLILKAFEILDFVKVHRHNFFLLAFEPNTIAAFITHRSTCHSTRGGQGRRYNLVGAAT</sequence>
<name>A0A6G0YZN4_APHCR</name>